<name>R7G4E5_9FIRM</name>
<dbReference type="EMBL" id="CBIN010000066">
    <property type="protein sequence ID" value="CDE22269.1"/>
    <property type="molecule type" value="Genomic_DNA"/>
</dbReference>
<keyword evidence="4 7" id="KW-0812">Transmembrane</keyword>
<comment type="subcellular location">
    <subcellularLocation>
        <location evidence="1">Cell membrane</location>
        <topology evidence="1">Multi-pass membrane protein</topology>
    </subcellularLocation>
</comment>
<protein>
    <recommendedName>
        <fullName evidence="10">TraG/TraD family protein</fullName>
    </recommendedName>
</protein>
<comment type="similarity">
    <text evidence="2">Belongs to the VirD4/TraG family.</text>
</comment>
<proteinExistence type="inferred from homology"/>
<evidence type="ECO:0000256" key="1">
    <source>
        <dbReference type="ARBA" id="ARBA00004651"/>
    </source>
</evidence>
<dbReference type="PANTHER" id="PTHR37937:SF1">
    <property type="entry name" value="CONJUGATIVE TRANSFER: DNA TRANSPORT"/>
    <property type="match status" value="1"/>
</dbReference>
<evidence type="ECO:0008006" key="10">
    <source>
        <dbReference type="Google" id="ProtNLM"/>
    </source>
</evidence>
<sequence length="655" mass="76904">MIRRIFIGIFFSLLVFIMYGFTMSNYLTMLQEQSFERLSHFDFVYDWDILFEGKNQALLAIGIVIVFCAFLLYLFSGIEATRQKSKYEKKSYSKLLTRWQRKRGTVRIQYDDHGKITRKTLECMYDRLMLPITRYQNKMCLYYLLPENKRWNTVPDFYNADGTVRHHTSGIPVVAYRKYFLFGKYNRLNLIYNVVHALFVGMSGKGKSQTFVLTMINSNIDAGESMFVHDPKGELRATLKDKLDREGYRTIVINFVNPDEGDGWNPLSFAYDRWKKAVEKAPGKDYHKADLSEAIELVIDISRTISFQEDAQNPFWHEGAGDMIAAAAYFMMEEGVEENVNFTSINYLYQLGENGKDKNLLDKYLTKYRTPEDQSVLKMDTYRSAEGVTKSGLKATFKNKMSLLTATPAMQRMLGANTWSWDEIFDKKTAIFMTTHDEKTTYYPLVTIFIKQLYESMIKWTRDHMSEYNNKLKIPWHLYIDEMGLLPEIKDIEAMFGAGRSRGMHIYCFFQSFAQLVQKYETEGAKIIQDNSTHTIYLGSKLKEVADEFEKIAGDELYFDKKTKKWEERPVITSEKLQRFEKGRALVTAVEWDPFVAKLPPYDYYTFAEKPNWNFEKIDKPPIHYFNIQKEWERKNKDRFEEKGAKSVTFQSLES</sequence>
<comment type="caution">
    <text evidence="8">The sequence shown here is derived from an EMBL/GenBank/DDBJ whole genome shotgun (WGS) entry which is preliminary data.</text>
</comment>
<evidence type="ECO:0000256" key="5">
    <source>
        <dbReference type="ARBA" id="ARBA00022989"/>
    </source>
</evidence>
<accession>R7G4E5</accession>
<evidence type="ECO:0000256" key="6">
    <source>
        <dbReference type="ARBA" id="ARBA00023136"/>
    </source>
</evidence>
<dbReference type="InterPro" id="IPR003688">
    <property type="entry name" value="TraG/VirD4"/>
</dbReference>
<dbReference type="RefSeq" id="WP_022420295.1">
    <property type="nucleotide sequence ID" value="NZ_FR898571.1"/>
</dbReference>
<dbReference type="AlphaFoldDB" id="R7G4E5"/>
<dbReference type="CDD" id="cd01127">
    <property type="entry name" value="TrwB_TraG_TraD_VirD4"/>
    <property type="match status" value="2"/>
</dbReference>
<dbReference type="GO" id="GO:0005886">
    <property type="term" value="C:plasma membrane"/>
    <property type="evidence" value="ECO:0007669"/>
    <property type="project" value="UniProtKB-SubCell"/>
</dbReference>
<dbReference type="Gene3D" id="3.40.50.300">
    <property type="entry name" value="P-loop containing nucleotide triphosphate hydrolases"/>
    <property type="match status" value="2"/>
</dbReference>
<keyword evidence="5 7" id="KW-1133">Transmembrane helix</keyword>
<evidence type="ECO:0000256" key="4">
    <source>
        <dbReference type="ARBA" id="ARBA00022692"/>
    </source>
</evidence>
<reference evidence="8" key="1">
    <citation type="submission" date="2012-11" db="EMBL/GenBank/DDBJ databases">
        <title>Dependencies among metagenomic species, viruses, plasmids and units of genetic variation.</title>
        <authorList>
            <person name="Nielsen H.B."/>
            <person name="Almeida M."/>
            <person name="Juncker A.S."/>
            <person name="Rasmussen S."/>
            <person name="Li J."/>
            <person name="Sunagawa S."/>
            <person name="Plichta D."/>
            <person name="Gautier L."/>
            <person name="Le Chatelier E."/>
            <person name="Peletier E."/>
            <person name="Bonde I."/>
            <person name="Nielsen T."/>
            <person name="Manichanh C."/>
            <person name="Arumugam M."/>
            <person name="Batto J."/>
            <person name="Santos M.B.Q.D."/>
            <person name="Blom N."/>
            <person name="Borruel N."/>
            <person name="Burgdorf K.S."/>
            <person name="Boumezbeur F."/>
            <person name="Casellas F."/>
            <person name="Dore J."/>
            <person name="Guarner F."/>
            <person name="Hansen T."/>
            <person name="Hildebrand F."/>
            <person name="Kaas R.S."/>
            <person name="Kennedy S."/>
            <person name="Kristiansen K."/>
            <person name="Kultima J.R."/>
            <person name="Leonard P."/>
            <person name="Levenez F."/>
            <person name="Lund O."/>
            <person name="Moumen B."/>
            <person name="Le Paslier D."/>
            <person name="Pons N."/>
            <person name="Pedersen O."/>
            <person name="Prifti E."/>
            <person name="Qin J."/>
            <person name="Raes J."/>
            <person name="Tap J."/>
            <person name="Tims S."/>
            <person name="Ussery D.W."/>
            <person name="Yamada T."/>
            <person name="MetaHit consortium"/>
            <person name="Renault P."/>
            <person name="Sicheritz-Ponten T."/>
            <person name="Bork P."/>
            <person name="Wang J."/>
            <person name="Brunak S."/>
            <person name="Ehrlich S.D."/>
        </authorList>
    </citation>
    <scope>NUCLEOTIDE SEQUENCE [LARGE SCALE GENOMIC DNA]</scope>
</reference>
<evidence type="ECO:0000256" key="2">
    <source>
        <dbReference type="ARBA" id="ARBA00008806"/>
    </source>
</evidence>
<gene>
    <name evidence="8" type="ORF">BN631_00911</name>
</gene>
<keyword evidence="3" id="KW-1003">Cell membrane</keyword>
<evidence type="ECO:0000313" key="9">
    <source>
        <dbReference type="Proteomes" id="UP000018093"/>
    </source>
</evidence>
<feature type="transmembrane region" description="Helical" evidence="7">
    <location>
        <begin position="57"/>
        <end position="76"/>
    </location>
</feature>
<organism evidence="8 9">
    <name type="scientific">Amedibacillus dolichus CAG:375</name>
    <dbReference type="NCBI Taxonomy" id="1263076"/>
    <lineage>
        <taxon>Bacteria</taxon>
        <taxon>Bacillati</taxon>
        <taxon>Bacillota</taxon>
        <taxon>Erysipelotrichia</taxon>
        <taxon>Erysipelotrichales</taxon>
        <taxon>Erysipelotrichaceae</taxon>
        <taxon>Amedibacillus</taxon>
    </lineage>
</organism>
<dbReference type="Pfam" id="PF02534">
    <property type="entry name" value="T4SS-DNA_transf"/>
    <property type="match status" value="1"/>
</dbReference>
<evidence type="ECO:0000313" key="8">
    <source>
        <dbReference type="EMBL" id="CDE22269.1"/>
    </source>
</evidence>
<evidence type="ECO:0000256" key="3">
    <source>
        <dbReference type="ARBA" id="ARBA00022475"/>
    </source>
</evidence>
<dbReference type="PANTHER" id="PTHR37937">
    <property type="entry name" value="CONJUGATIVE TRANSFER: DNA TRANSPORT"/>
    <property type="match status" value="1"/>
</dbReference>
<dbReference type="Proteomes" id="UP000018093">
    <property type="component" value="Unassembled WGS sequence"/>
</dbReference>
<dbReference type="SUPFAM" id="SSF52540">
    <property type="entry name" value="P-loop containing nucleoside triphosphate hydrolases"/>
    <property type="match status" value="1"/>
</dbReference>
<keyword evidence="6 7" id="KW-0472">Membrane</keyword>
<feature type="transmembrane region" description="Helical" evidence="7">
    <location>
        <begin position="5"/>
        <end position="27"/>
    </location>
</feature>
<dbReference type="InterPro" id="IPR027417">
    <property type="entry name" value="P-loop_NTPase"/>
</dbReference>
<dbReference type="InterPro" id="IPR051539">
    <property type="entry name" value="T4SS-coupling_protein"/>
</dbReference>
<evidence type="ECO:0000256" key="7">
    <source>
        <dbReference type="SAM" id="Phobius"/>
    </source>
</evidence>